<dbReference type="InterPro" id="IPR015963">
    <property type="entry name" value="Uridylate_kinase_bac"/>
</dbReference>
<evidence type="ECO:0000313" key="13">
    <source>
        <dbReference type="EMBL" id="BAL80933.1"/>
    </source>
</evidence>
<evidence type="ECO:0000256" key="3">
    <source>
        <dbReference type="ARBA" id="ARBA00007614"/>
    </source>
</evidence>
<keyword evidence="6 11" id="KW-0547">Nucleotide-binding</keyword>
<evidence type="ECO:0000256" key="9">
    <source>
        <dbReference type="ARBA" id="ARBA00022975"/>
    </source>
</evidence>
<comment type="subunit">
    <text evidence="11">Homohexamer.</text>
</comment>
<dbReference type="GO" id="GO:0033862">
    <property type="term" value="F:UMP kinase activity"/>
    <property type="evidence" value="ECO:0007669"/>
    <property type="project" value="UniProtKB-EC"/>
</dbReference>
<dbReference type="Gene3D" id="3.40.1160.10">
    <property type="entry name" value="Acetylglutamate kinase-like"/>
    <property type="match status" value="1"/>
</dbReference>
<evidence type="ECO:0000256" key="1">
    <source>
        <dbReference type="ARBA" id="ARBA00004496"/>
    </source>
</evidence>
<evidence type="ECO:0000259" key="12">
    <source>
        <dbReference type="Pfam" id="PF00696"/>
    </source>
</evidence>
<evidence type="ECO:0000256" key="10">
    <source>
        <dbReference type="ARBA" id="ARBA00047767"/>
    </source>
</evidence>
<dbReference type="GO" id="GO:0005737">
    <property type="term" value="C:cytoplasm"/>
    <property type="evidence" value="ECO:0007669"/>
    <property type="project" value="UniProtKB-SubCell"/>
</dbReference>
<evidence type="ECO:0000256" key="7">
    <source>
        <dbReference type="ARBA" id="ARBA00022777"/>
    </source>
</evidence>
<dbReference type="PIRSF" id="PIRSF005650">
    <property type="entry name" value="Uridylate_kin"/>
    <property type="match status" value="1"/>
</dbReference>
<name>A0A7U6GEI8_CALEA</name>
<comment type="similarity">
    <text evidence="3 11">Belongs to the UMP kinase family.</text>
</comment>
<dbReference type="EC" id="2.7.4.22" evidence="11"/>
<dbReference type="NCBIfam" id="TIGR02075">
    <property type="entry name" value="pyrH_bact"/>
    <property type="match status" value="1"/>
</dbReference>
<dbReference type="AlphaFoldDB" id="A0A7U6GEI8"/>
<feature type="binding site" evidence="11">
    <location>
        <begin position="133"/>
        <end position="140"/>
    </location>
    <ligand>
        <name>UMP</name>
        <dbReference type="ChEBI" id="CHEBI:57865"/>
    </ligand>
</feature>
<comment type="subcellular location">
    <subcellularLocation>
        <location evidence="1 11">Cytoplasm</location>
    </subcellularLocation>
</comment>
<protein>
    <recommendedName>
        <fullName evidence="11">Uridylate kinase</fullName>
        <shortName evidence="11">UK</shortName>
        <ecNumber evidence="11">2.7.4.22</ecNumber>
    </recommendedName>
    <alternativeName>
        <fullName evidence="11">Uridine monophosphate kinase</fullName>
        <shortName evidence="11">UMP kinase</shortName>
        <shortName evidence="11">UMPK</shortName>
    </alternativeName>
</protein>
<organism evidence="13 14">
    <name type="scientific">Caldisericum exile (strain DSM 21853 / NBRC 104410 / AZM16c01)</name>
    <dbReference type="NCBI Taxonomy" id="511051"/>
    <lineage>
        <taxon>Bacteria</taxon>
        <taxon>Pseudomonadati</taxon>
        <taxon>Caldisericota/Cryosericota group</taxon>
        <taxon>Caldisericota</taxon>
        <taxon>Caldisericia</taxon>
        <taxon>Caldisericales</taxon>
        <taxon>Caldisericaceae</taxon>
        <taxon>Caldisericum</taxon>
    </lineage>
</organism>
<evidence type="ECO:0000256" key="5">
    <source>
        <dbReference type="ARBA" id="ARBA00022679"/>
    </source>
</evidence>
<dbReference type="PANTHER" id="PTHR42833">
    <property type="entry name" value="URIDYLATE KINASE"/>
    <property type="match status" value="1"/>
</dbReference>
<feature type="binding site" evidence="11">
    <location>
        <position position="169"/>
    </location>
    <ligand>
        <name>ATP</name>
        <dbReference type="ChEBI" id="CHEBI:30616"/>
    </ligand>
</feature>
<dbReference type="GO" id="GO:0005524">
    <property type="term" value="F:ATP binding"/>
    <property type="evidence" value="ECO:0007669"/>
    <property type="project" value="UniProtKB-KW"/>
</dbReference>
<evidence type="ECO:0000313" key="14">
    <source>
        <dbReference type="Proteomes" id="UP000004793"/>
    </source>
</evidence>
<sequence>MPQYKRIILKLSGEALADIDGVGISKNTLDDLAEQIAYLHQQGIEIGIVIGGGNILRGAEAEKLGIDRATGDYMGMLATIINALALQNALLRRDIDARVMSSFTIPEVAEPYILAKALSHFSKRRVIIFGGGTGLPFFSTDTTAALRALELKAEAIFKATKVDAVYSDDPMKNEKAVRYETITYTEFLLKNLKVMDATAVSLCRDFKLPIVLFSIKGKDTLIKAVIDGKVGTVIKEG</sequence>
<dbReference type="InterPro" id="IPR001048">
    <property type="entry name" value="Asp/Glu/Uridylate_kinase"/>
</dbReference>
<dbReference type="EMBL" id="AP012051">
    <property type="protein sequence ID" value="BAL80933.1"/>
    <property type="molecule type" value="Genomic_DNA"/>
</dbReference>
<feature type="binding site" evidence="11">
    <location>
        <position position="72"/>
    </location>
    <ligand>
        <name>UMP</name>
        <dbReference type="ChEBI" id="CHEBI:57865"/>
    </ligand>
</feature>
<accession>A0A7U6GEI8</accession>
<evidence type="ECO:0000256" key="2">
    <source>
        <dbReference type="ARBA" id="ARBA00004791"/>
    </source>
</evidence>
<evidence type="ECO:0000256" key="11">
    <source>
        <dbReference type="HAMAP-Rule" id="MF_01220"/>
    </source>
</evidence>
<proteinExistence type="inferred from homology"/>
<dbReference type="FunFam" id="3.40.1160.10:FF:000001">
    <property type="entry name" value="Uridylate kinase"/>
    <property type="match status" value="1"/>
</dbReference>
<dbReference type="InterPro" id="IPR011817">
    <property type="entry name" value="Uridylate_kinase"/>
</dbReference>
<comment type="activity regulation">
    <text evidence="11">Inhibited by UTP.</text>
</comment>
<dbReference type="Pfam" id="PF00696">
    <property type="entry name" value="AA_kinase"/>
    <property type="match status" value="1"/>
</dbReference>
<comment type="catalytic activity">
    <reaction evidence="10 11">
        <text>UMP + ATP = UDP + ADP</text>
        <dbReference type="Rhea" id="RHEA:24400"/>
        <dbReference type="ChEBI" id="CHEBI:30616"/>
        <dbReference type="ChEBI" id="CHEBI:57865"/>
        <dbReference type="ChEBI" id="CHEBI:58223"/>
        <dbReference type="ChEBI" id="CHEBI:456216"/>
        <dbReference type="EC" id="2.7.4.22"/>
    </reaction>
</comment>
<comment type="pathway">
    <text evidence="2 11">Pyrimidine metabolism; CTP biosynthesis via de novo pathway; UDP from UMP (UMPK route): step 1/1.</text>
</comment>
<feature type="binding site" evidence="11">
    <location>
        <position position="160"/>
    </location>
    <ligand>
        <name>ATP</name>
        <dbReference type="ChEBI" id="CHEBI:30616"/>
    </ligand>
</feature>
<comment type="function">
    <text evidence="11">Catalyzes the reversible phosphorylation of UMP to UDP.</text>
</comment>
<feature type="binding site" evidence="11">
    <location>
        <begin position="10"/>
        <end position="13"/>
    </location>
    <ligand>
        <name>ATP</name>
        <dbReference type="ChEBI" id="CHEBI:30616"/>
    </ligand>
</feature>
<reference evidence="13 14" key="1">
    <citation type="submission" date="2011-01" db="EMBL/GenBank/DDBJ databases">
        <title>Whole genome sequence of Caldisericum exile AZM16c01.</title>
        <authorList>
            <person name="Narita-Yamada S."/>
            <person name="Kawakoshi A."/>
            <person name="Nakamura S."/>
            <person name="Sasagawa M."/>
            <person name="Fukada J."/>
            <person name="Sekine M."/>
            <person name="Kato Y."/>
            <person name="Fukai R."/>
            <person name="Sasaki K."/>
            <person name="Hanamaki A."/>
            <person name="Narita H."/>
            <person name="Konno Y."/>
            <person name="Mori K."/>
            <person name="Yamazaki S."/>
            <person name="Suzuki K."/>
            <person name="Fujita N."/>
        </authorList>
    </citation>
    <scope>NUCLEOTIDE SEQUENCE [LARGE SCALE GENOMIC DNA]</scope>
    <source>
        <strain evidence="14">DSM 21853 / NBRC 104410 / AZM16c01</strain>
    </source>
</reference>
<dbReference type="HAMAP" id="MF_01220_B">
    <property type="entry name" value="PyrH_B"/>
    <property type="match status" value="1"/>
</dbReference>
<feature type="binding site" evidence="11">
    <location>
        <position position="53"/>
    </location>
    <ligand>
        <name>ATP</name>
        <dbReference type="ChEBI" id="CHEBI:30616"/>
    </ligand>
</feature>
<keyword evidence="9 11" id="KW-0665">Pyrimidine biosynthesis</keyword>
<dbReference type="SUPFAM" id="SSF53633">
    <property type="entry name" value="Carbamate kinase-like"/>
    <property type="match status" value="1"/>
</dbReference>
<dbReference type="RefSeq" id="WP_014453336.1">
    <property type="nucleotide sequence ID" value="NC_017096.1"/>
</dbReference>
<gene>
    <name evidence="11 13" type="primary">pyrH</name>
    <name evidence="13" type="ordered locus">CSE_08070</name>
</gene>
<evidence type="ECO:0000256" key="8">
    <source>
        <dbReference type="ARBA" id="ARBA00022840"/>
    </source>
</evidence>
<keyword evidence="8 11" id="KW-0067">ATP-binding</keyword>
<evidence type="ECO:0000256" key="4">
    <source>
        <dbReference type="ARBA" id="ARBA00022490"/>
    </source>
</evidence>
<keyword evidence="14" id="KW-1185">Reference proteome</keyword>
<dbReference type="Proteomes" id="UP000004793">
    <property type="component" value="Chromosome"/>
</dbReference>
<keyword evidence="5 11" id="KW-0808">Transferase</keyword>
<feature type="binding site" evidence="11">
    <location>
        <position position="52"/>
    </location>
    <ligand>
        <name>UMP</name>
        <dbReference type="ChEBI" id="CHEBI:57865"/>
    </ligand>
</feature>
<evidence type="ECO:0000256" key="6">
    <source>
        <dbReference type="ARBA" id="ARBA00022741"/>
    </source>
</evidence>
<keyword evidence="7 11" id="KW-0418">Kinase</keyword>
<dbReference type="CDD" id="cd04254">
    <property type="entry name" value="AAK_UMPK-PyrH-Ec"/>
    <property type="match status" value="1"/>
</dbReference>
<feature type="domain" description="Aspartate/glutamate/uridylate kinase" evidence="12">
    <location>
        <begin position="5"/>
        <end position="214"/>
    </location>
</feature>
<dbReference type="UniPathway" id="UPA00159">
    <property type="reaction ID" value="UER00275"/>
</dbReference>
<dbReference type="GO" id="GO:0006225">
    <property type="term" value="P:UDP biosynthetic process"/>
    <property type="evidence" value="ECO:0007669"/>
    <property type="project" value="TreeGrafter"/>
</dbReference>
<keyword evidence="4 11" id="KW-0963">Cytoplasm</keyword>
<dbReference type="KEGG" id="cex:CSE_08070"/>
<dbReference type="GO" id="GO:0044210">
    <property type="term" value="P:'de novo' CTP biosynthetic process"/>
    <property type="evidence" value="ECO:0007669"/>
    <property type="project" value="UniProtKB-UniRule"/>
</dbReference>
<dbReference type="InterPro" id="IPR036393">
    <property type="entry name" value="AceGlu_kinase-like_sf"/>
</dbReference>
<feature type="binding site" evidence="11">
    <location>
        <position position="166"/>
    </location>
    <ligand>
        <name>ATP</name>
        <dbReference type="ChEBI" id="CHEBI:30616"/>
    </ligand>
</feature>
<comment type="caution">
    <text evidence="11">Lacks conserved residue(s) required for the propagation of feature annotation.</text>
</comment>
<feature type="binding site" evidence="11">
    <location>
        <position position="57"/>
    </location>
    <ligand>
        <name>ATP</name>
        <dbReference type="ChEBI" id="CHEBI:30616"/>
    </ligand>
</feature>
<dbReference type="PANTHER" id="PTHR42833:SF4">
    <property type="entry name" value="URIDYLATE KINASE PUMPKIN, CHLOROPLASTIC"/>
    <property type="match status" value="1"/>
</dbReference>